<dbReference type="InterPro" id="IPR009492">
    <property type="entry name" value="TniQ"/>
</dbReference>
<proteinExistence type="predicted"/>
<organism evidence="2 3">
    <name type="scientific">Salinarimonas soli</name>
    <dbReference type="NCBI Taxonomy" id="1638099"/>
    <lineage>
        <taxon>Bacteria</taxon>
        <taxon>Pseudomonadati</taxon>
        <taxon>Pseudomonadota</taxon>
        <taxon>Alphaproteobacteria</taxon>
        <taxon>Hyphomicrobiales</taxon>
        <taxon>Salinarimonadaceae</taxon>
        <taxon>Salinarimonas</taxon>
    </lineage>
</organism>
<dbReference type="AlphaFoldDB" id="A0A5B2V7D9"/>
<reference evidence="2 3" key="1">
    <citation type="submission" date="2019-09" db="EMBL/GenBank/DDBJ databases">
        <title>Salinarimonas rosea gen. nov., sp. nov., a new member of the a-2 subgroup of the Proteobacteria.</title>
        <authorList>
            <person name="Liu J."/>
        </authorList>
    </citation>
    <scope>NUCLEOTIDE SEQUENCE [LARGE SCALE GENOMIC DNA]</scope>
    <source>
        <strain evidence="2 3">BN140002</strain>
    </source>
</reference>
<name>A0A5B2V7D9_9HYPH</name>
<evidence type="ECO:0000313" key="3">
    <source>
        <dbReference type="Proteomes" id="UP000323142"/>
    </source>
</evidence>
<evidence type="ECO:0000313" key="2">
    <source>
        <dbReference type="EMBL" id="KAA2234914.1"/>
    </source>
</evidence>
<evidence type="ECO:0000259" key="1">
    <source>
        <dbReference type="Pfam" id="PF06527"/>
    </source>
</evidence>
<dbReference type="Pfam" id="PF06527">
    <property type="entry name" value="TniQ"/>
    <property type="match status" value="1"/>
</dbReference>
<dbReference type="OrthoDB" id="7595282at2"/>
<feature type="domain" description="TniQ" evidence="1">
    <location>
        <begin position="38"/>
        <end position="150"/>
    </location>
</feature>
<dbReference type="Proteomes" id="UP000323142">
    <property type="component" value="Unassembled WGS sequence"/>
</dbReference>
<dbReference type="EMBL" id="VUOA01000040">
    <property type="protein sequence ID" value="KAA2234914.1"/>
    <property type="molecule type" value="Genomic_DNA"/>
</dbReference>
<sequence>MHPDAQDQLPVSRAMRTFTDLKGRDEPPLPTWDAPKLGEPAHGFVTRLCWLARRSSVAALLTGHGLGGRDIKPSECLEFAFSFPIREKDALLAATPIVEANRVAFLGQAVRRRQWQISQRRFCPACLAENPYHRVWWDLPAFARCPYHELDIACTDAGGLALPWWSPSFSHSPTGKPLQRFGVPHRTPPVPSLEAYILSRFGIEARAQVPLLDGLPFLGDVLDMVELVGRVALGGASRRRPVVNQTNGFDRARVLRAGYDIVAKGEDALVALLHRVAGERAAGGGGRGKTLFGWIEQAISEEDGEHVPPLRRAMLQVVIERGDFSPATGGEWTNGAAGWVPVPTLARELGLTDERLRRISETLGIHERQFGSARSRYRAFTPDQADFVRTTLSSLLDRTGAAEFLGVSRCTVGAFLSSGELKLFAVIGKDEARDRFRPEDLLAFQSGIMAGTRIISEAPPGFKPLSQVRRTCKTNPAALVAEELQRPDGALRVGDRLGDVLVPDPQARKDMAAARAARWVHPGLSRAAAAKMFGDCEAVIDAFVRAGLLKTLPKAGASSRICPASLNGLRERWAPVSIYKGFLGVALGANVGKCLSSRGVRVLEQALLPRSVAVERASARAVLGIDRDPDDPATGSVIAFETALLQALIPELSWSLAGRSSGLRLRTSKAEIVVLVAADLDQGVVDLILAGGRMDRHVDPVCRVPAPELQDVRGWPALTKRIVAELRQLRSSYKVRTSFPSENRAGPP</sequence>
<reference evidence="2 3" key="2">
    <citation type="submission" date="2019-09" db="EMBL/GenBank/DDBJ databases">
        <authorList>
            <person name="Jin C."/>
        </authorList>
    </citation>
    <scope>NUCLEOTIDE SEQUENCE [LARGE SCALE GENOMIC DNA]</scope>
    <source>
        <strain evidence="2 3">BN140002</strain>
    </source>
</reference>
<comment type="caution">
    <text evidence="2">The sequence shown here is derived from an EMBL/GenBank/DDBJ whole genome shotgun (WGS) entry which is preliminary data.</text>
</comment>
<protein>
    <recommendedName>
        <fullName evidence="1">TniQ domain-containing protein</fullName>
    </recommendedName>
</protein>
<keyword evidence="3" id="KW-1185">Reference proteome</keyword>
<gene>
    <name evidence="2" type="ORF">F0L46_21445</name>
</gene>
<accession>A0A5B2V7D9</accession>